<reference evidence="2" key="1">
    <citation type="submission" date="2022-11" db="UniProtKB">
        <authorList>
            <consortium name="WormBaseParasite"/>
        </authorList>
    </citation>
    <scope>IDENTIFICATION</scope>
</reference>
<dbReference type="Proteomes" id="UP000887576">
    <property type="component" value="Unplaced"/>
</dbReference>
<dbReference type="WBParaSite" id="JU765_v2.g10343.t1">
    <property type="protein sequence ID" value="JU765_v2.g10343.t1"/>
    <property type="gene ID" value="JU765_v2.g10343"/>
</dbReference>
<name>A0AC34PVD1_9BILA</name>
<protein>
    <submittedName>
        <fullName evidence="2">Uncharacterized protein</fullName>
    </submittedName>
</protein>
<evidence type="ECO:0000313" key="1">
    <source>
        <dbReference type="Proteomes" id="UP000887576"/>
    </source>
</evidence>
<organism evidence="1 2">
    <name type="scientific">Panagrolaimus sp. JU765</name>
    <dbReference type="NCBI Taxonomy" id="591449"/>
    <lineage>
        <taxon>Eukaryota</taxon>
        <taxon>Metazoa</taxon>
        <taxon>Ecdysozoa</taxon>
        <taxon>Nematoda</taxon>
        <taxon>Chromadorea</taxon>
        <taxon>Rhabditida</taxon>
        <taxon>Tylenchina</taxon>
        <taxon>Panagrolaimomorpha</taxon>
        <taxon>Panagrolaimoidea</taxon>
        <taxon>Panagrolaimidae</taxon>
        <taxon>Panagrolaimus</taxon>
    </lineage>
</organism>
<proteinExistence type="predicted"/>
<accession>A0AC34PVD1</accession>
<evidence type="ECO:0000313" key="2">
    <source>
        <dbReference type="WBParaSite" id="JU765_v2.g10343.t1"/>
    </source>
</evidence>
<sequence length="90" mass="10301">MKASVPDEVEIQLELLRKKIESCKELSKPLIEERKNIEQQIVLLEKDLKVDNKQQEGHSVRFYIGENGFANDLSIPKLSANCQGYRELSG</sequence>